<proteinExistence type="predicted"/>
<keyword evidence="3" id="KW-1185">Reference proteome</keyword>
<feature type="compositionally biased region" description="Basic and acidic residues" evidence="1">
    <location>
        <begin position="562"/>
        <end position="573"/>
    </location>
</feature>
<accession>F4WDX9</accession>
<protein>
    <submittedName>
        <fullName evidence="2">Uncharacterized protein</fullName>
    </submittedName>
</protein>
<dbReference type="EMBL" id="GL888096">
    <property type="protein sequence ID" value="EGI67611.1"/>
    <property type="molecule type" value="Genomic_DNA"/>
</dbReference>
<evidence type="ECO:0000313" key="3">
    <source>
        <dbReference type="Proteomes" id="UP000007755"/>
    </source>
</evidence>
<sequence>MGQPLADCVSESAYAVPHSRSPLIDALTRSCATLGALDQGQMVRGKILRGVSFDILSFSTFPPHRRGNGTFQVLRVKGTLWPSDAHAKLEHRFAFYFPRRSPSMIYDQGFSATLGRTEYAHTPIKKLTRSNSYAPINYVTPPTSDLLLMLARLPSLFYYRHVHIPQRFCHSKREYLRYKRRENATLSSHYGQHTNTYFENYKLKSQLLRSDPFAIKKNHDIDVKHLGQFRQGSLQLVSKESKTICKQHSKTKSSMTSLKKKSSIHKKLPSENIAKRVYHYSTCQNVKFNSNEINKQFMTHNNAIINSTKNINRRSSFMATIEKYPRPRSYAEMIADYSESLYKESIVGARKDSFYSNNAIRKSPFSTFSVSLRAKKIMNAAEYSELSIERQKNDFPFPVKSFDFYNQHNNMNTTDCYDFQHHSTCTAKVMNKNINRNCIITNDDLKSDDQSYAKLVANYSKSLHNIPITNVLNDNLVSKRNMLARNSFESVITTRKRTSDTQETTRKTIPAINIMSLEKNIKEKVINLKENDWLKEMVNVISDLKNVIDRKVARVDIPKRKMSDNQKEKDTTIRKLSSQSDKIDRMEKHKKILELQKHNYSHSSDKISNLPQYFGNAAESSAVKKNSTLASTSGNTDVLKQPQVKLRMVPSEKESVVSINVDQDSFGSLNSLNSTSKHLSVVVQSDQKEDVKLMNNQWNTPTLRRTNKSALKSSAFGPMHISISEDSAPVKQIEFSINGKPVSELKSITARTEKLDVVSSADKIEIRIPFVKDDSNVLNKTRESDLSKGIKSKGQILNVQISANFQDESTKDNIIEKPAKMAPIRYQYDRDTIPTSQSSISKTPYLSNNFPKVREETFSSNNIQQYEYTKEMDIKFDDNEKNIKKYRIGTSLTKEINNVEVESLNMRRSNTTGLPEANKYNKNESSDNRVFSKIIPWWSSSDSFNKIKKKEDDHRPLIPSSNKNQYKSISNLNQNVVTESLLSTPTSNSKVPKKIQLINNTTTNNSSNVSPNSINPYKESKPSLHYAYSFRLKSNKENPNMPEIIRNDLKAEDKQALTAKKDINKISEIKEMESITLFKSDTTNIKSKHDIGIKEKTFVQEKIKPPNSAQTLSSKTHQEIKNNYSLKQTKSIDDVSKNIKLKIEDILDVMKPIENNENGITDYGLKVPSRQLTAKLNNTAKEIQNPITTIKNFIPNSSTAEIVSKKIDKTMLTKQTESTNEEKLKLKSDISPKKKDLTMKDDTIINLKALNNNVNNIQEVDKNDFASSNSPNFINFSKLSQTLKKQEQFANNNIIYQDKSTQDLKSLSKINKNKHSSITSSGMMQKSEISGKVLLEESKQNRSKSLTSIKNALETNQELKNLTSLKLTNQSKESLDTIMIDKLPLQTKKQIQSKPSKNKNMTKITDINKLSSSQTESTSKTKDCIISKNLINKNARKISQSAKTERTKESDMIAKVVTENSKSKNLLPKECEKNCFKAGLDKEYLLGSTGSSRKPNVSIRFKSASSNTKSRSAIFKVRQNLNDIDMLEYPAPNVIKSNGLWINMNRPEKSILYSAWLQRSENDIKKN</sequence>
<dbReference type="Proteomes" id="UP000007755">
    <property type="component" value="Unassembled WGS sequence"/>
</dbReference>
<gene>
    <name evidence="2" type="ORF">G5I_03804</name>
</gene>
<evidence type="ECO:0000313" key="2">
    <source>
        <dbReference type="EMBL" id="EGI67611.1"/>
    </source>
</evidence>
<dbReference type="InParanoid" id="F4WDX9"/>
<organism evidence="3">
    <name type="scientific">Acromyrmex echinatior</name>
    <name type="common">Panamanian leafcutter ant</name>
    <name type="synonym">Acromyrmex octospinosus echinatior</name>
    <dbReference type="NCBI Taxonomy" id="103372"/>
    <lineage>
        <taxon>Eukaryota</taxon>
        <taxon>Metazoa</taxon>
        <taxon>Ecdysozoa</taxon>
        <taxon>Arthropoda</taxon>
        <taxon>Hexapoda</taxon>
        <taxon>Insecta</taxon>
        <taxon>Pterygota</taxon>
        <taxon>Neoptera</taxon>
        <taxon>Endopterygota</taxon>
        <taxon>Hymenoptera</taxon>
        <taxon>Apocrita</taxon>
        <taxon>Aculeata</taxon>
        <taxon>Formicoidea</taxon>
        <taxon>Formicidae</taxon>
        <taxon>Myrmicinae</taxon>
        <taxon>Acromyrmex</taxon>
    </lineage>
</organism>
<feature type="region of interest" description="Disordered" evidence="1">
    <location>
        <begin position="562"/>
        <end position="582"/>
    </location>
</feature>
<evidence type="ECO:0000256" key="1">
    <source>
        <dbReference type="SAM" id="MobiDB-lite"/>
    </source>
</evidence>
<name>F4WDX9_ACREC</name>
<reference evidence="2" key="1">
    <citation type="submission" date="2011-02" db="EMBL/GenBank/DDBJ databases">
        <title>The genome of the leaf-cutting ant Acromyrmex echinatior suggests key adaptations to social evolution and fungus farming.</title>
        <authorList>
            <person name="Nygaard S."/>
            <person name="Zhang G."/>
        </authorList>
    </citation>
    <scope>NUCLEOTIDE SEQUENCE</scope>
</reference>